<evidence type="ECO:0008006" key="4">
    <source>
        <dbReference type="Google" id="ProtNLM"/>
    </source>
</evidence>
<organism evidence="2 3">
    <name type="scientific">Prunus armeniaca</name>
    <name type="common">Apricot</name>
    <name type="synonym">Armeniaca vulgaris</name>
    <dbReference type="NCBI Taxonomy" id="36596"/>
    <lineage>
        <taxon>Eukaryota</taxon>
        <taxon>Viridiplantae</taxon>
        <taxon>Streptophyta</taxon>
        <taxon>Embryophyta</taxon>
        <taxon>Tracheophyta</taxon>
        <taxon>Spermatophyta</taxon>
        <taxon>Magnoliopsida</taxon>
        <taxon>eudicotyledons</taxon>
        <taxon>Gunneridae</taxon>
        <taxon>Pentapetalae</taxon>
        <taxon>rosids</taxon>
        <taxon>fabids</taxon>
        <taxon>Rosales</taxon>
        <taxon>Rosaceae</taxon>
        <taxon>Amygdaloideae</taxon>
        <taxon>Amygdaleae</taxon>
        <taxon>Prunus</taxon>
    </lineage>
</organism>
<proteinExistence type="predicted"/>
<reference evidence="2 3" key="1">
    <citation type="submission" date="2020-05" db="EMBL/GenBank/DDBJ databases">
        <authorList>
            <person name="Campoy J."/>
            <person name="Schneeberger K."/>
            <person name="Spophaly S."/>
        </authorList>
    </citation>
    <scope>NUCLEOTIDE SEQUENCE [LARGE SCALE GENOMIC DNA]</scope>
    <source>
        <strain evidence="2">PruArmRojPasFocal</strain>
    </source>
</reference>
<name>A0A6J5VBM2_PRUAR</name>
<feature type="compositionally biased region" description="Basic residues" evidence="1">
    <location>
        <begin position="227"/>
        <end position="236"/>
    </location>
</feature>
<protein>
    <recommendedName>
        <fullName evidence="4">DUF4283 domain-containing protein</fullName>
    </recommendedName>
</protein>
<dbReference type="AlphaFoldDB" id="A0A6J5VBM2"/>
<dbReference type="EMBL" id="CAEKDK010000007">
    <property type="protein sequence ID" value="CAB4286410.1"/>
    <property type="molecule type" value="Genomic_DNA"/>
</dbReference>
<evidence type="ECO:0000313" key="3">
    <source>
        <dbReference type="Proteomes" id="UP000507222"/>
    </source>
</evidence>
<dbReference type="Proteomes" id="UP000507222">
    <property type="component" value="Unassembled WGS sequence"/>
</dbReference>
<feature type="region of interest" description="Disordered" evidence="1">
    <location>
        <begin position="221"/>
        <end position="254"/>
    </location>
</feature>
<sequence length="279" mass="30658">MDASMDPMSLPLDTQSYLVKVRRIPLLFLMPVMGKKIGNYLGTFFMVDRGLNGDCLGSFLRIRVGLNVLETLKRCVMLRLAVKEPTKQYEIEYERIPIFSLFCGKLDHVGSHYKLAEAFDGQGGQKDDMEVKVERGAESPLVSLFKRKRVDYSCAPGLDNPSSLDIGLEKSGEVQGNDSLVEAEVTHISDGIGEFNKGKHIALEEVPILYGNVSPGAKAKGIGRGFRVGKARSRSSPKKEKDPRKGVLSNKGIGRSLVHSVSKVGQSVMGLGNWAHHEK</sequence>
<gene>
    <name evidence="2" type="ORF">CURHAP_LOCUS43620</name>
</gene>
<evidence type="ECO:0000313" key="2">
    <source>
        <dbReference type="EMBL" id="CAB4286410.1"/>
    </source>
</evidence>
<evidence type="ECO:0000256" key="1">
    <source>
        <dbReference type="SAM" id="MobiDB-lite"/>
    </source>
</evidence>
<accession>A0A6J5VBM2</accession>